<dbReference type="Proteomes" id="UP001596378">
    <property type="component" value="Unassembled WGS sequence"/>
</dbReference>
<dbReference type="Gene3D" id="1.10.10.60">
    <property type="entry name" value="Homeodomain-like"/>
    <property type="match status" value="1"/>
</dbReference>
<keyword evidence="1" id="KW-0805">Transcription regulation</keyword>
<dbReference type="PROSITE" id="PS01124">
    <property type="entry name" value="HTH_ARAC_FAMILY_2"/>
    <property type="match status" value="1"/>
</dbReference>
<dbReference type="SUPFAM" id="SSF51215">
    <property type="entry name" value="Regulatory protein AraC"/>
    <property type="match status" value="1"/>
</dbReference>
<feature type="domain" description="HTH araC/xylS-type" evidence="4">
    <location>
        <begin position="167"/>
        <end position="266"/>
    </location>
</feature>
<dbReference type="InterPro" id="IPR009057">
    <property type="entry name" value="Homeodomain-like_sf"/>
</dbReference>
<dbReference type="InterPro" id="IPR018060">
    <property type="entry name" value="HTH_AraC"/>
</dbReference>
<dbReference type="Pfam" id="PF12833">
    <property type="entry name" value="HTH_18"/>
    <property type="match status" value="1"/>
</dbReference>
<dbReference type="EMBL" id="JBHTAI010000003">
    <property type="protein sequence ID" value="MFC7148211.1"/>
    <property type="molecule type" value="Genomic_DNA"/>
</dbReference>
<dbReference type="SUPFAM" id="SSF46689">
    <property type="entry name" value="Homeodomain-like"/>
    <property type="match status" value="1"/>
</dbReference>
<evidence type="ECO:0000256" key="3">
    <source>
        <dbReference type="ARBA" id="ARBA00023163"/>
    </source>
</evidence>
<keyword evidence="2" id="KW-0238">DNA-binding</keyword>
<dbReference type="RefSeq" id="WP_378048777.1">
    <property type="nucleotide sequence ID" value="NZ_JBHMDN010000018.1"/>
</dbReference>
<evidence type="ECO:0000256" key="2">
    <source>
        <dbReference type="ARBA" id="ARBA00023125"/>
    </source>
</evidence>
<dbReference type="InterPro" id="IPR003313">
    <property type="entry name" value="AraC-bd"/>
</dbReference>
<dbReference type="PANTHER" id="PTHR47893">
    <property type="entry name" value="REGULATORY PROTEIN PCHR"/>
    <property type="match status" value="1"/>
</dbReference>
<protein>
    <submittedName>
        <fullName evidence="5">Helix-turn-helix transcriptional regulator</fullName>
    </submittedName>
</protein>
<evidence type="ECO:0000313" key="6">
    <source>
        <dbReference type="Proteomes" id="UP001596378"/>
    </source>
</evidence>
<dbReference type="SMART" id="SM00342">
    <property type="entry name" value="HTH_ARAC"/>
    <property type="match status" value="1"/>
</dbReference>
<keyword evidence="3" id="KW-0804">Transcription</keyword>
<dbReference type="Pfam" id="PF02311">
    <property type="entry name" value="AraC_binding"/>
    <property type="match status" value="1"/>
</dbReference>
<sequence length="270" mass="31852">MRQTYRIDANRIIGSANRNVYVNEALHPDRVMREHDFVYIEEGYWEIYQNDQGYKLYPDDVILLHAGEHHYGLTPCSPNTKTMYLHVNYDGQDRTVAGEEDAGHVVLDTVIRCQGSPKIKEIFQQIVHAYLSENPRKEVKLSVLFNLLLLELDEHSASAADKPKLAERIVRLIQQNPQRFYTARQLSDQFYMHERTLMKQFKSQYGRSLYAYQLDMKMEAVRLFLLNHPDIKLHEVALNFGFYDEFHLSKTFKKKFKVSPNQYKRQITDS</sequence>
<dbReference type="PROSITE" id="PS00041">
    <property type="entry name" value="HTH_ARAC_FAMILY_1"/>
    <property type="match status" value="1"/>
</dbReference>
<dbReference type="InterPro" id="IPR037923">
    <property type="entry name" value="HTH-like"/>
</dbReference>
<gene>
    <name evidence="5" type="ORF">ACFQMJ_06630</name>
</gene>
<name>A0ABW2F5U0_9BACL</name>
<proteinExistence type="predicted"/>
<evidence type="ECO:0000259" key="4">
    <source>
        <dbReference type="PROSITE" id="PS01124"/>
    </source>
</evidence>
<reference evidence="6" key="1">
    <citation type="journal article" date="2019" name="Int. J. Syst. Evol. Microbiol.">
        <title>The Global Catalogue of Microorganisms (GCM) 10K type strain sequencing project: providing services to taxonomists for standard genome sequencing and annotation.</title>
        <authorList>
            <consortium name="The Broad Institute Genomics Platform"/>
            <consortium name="The Broad Institute Genome Sequencing Center for Infectious Disease"/>
            <person name="Wu L."/>
            <person name="Ma J."/>
        </authorList>
    </citation>
    <scope>NUCLEOTIDE SEQUENCE [LARGE SCALE GENOMIC DNA]</scope>
    <source>
        <strain evidence="6">KCTC 12907</strain>
    </source>
</reference>
<evidence type="ECO:0000256" key="1">
    <source>
        <dbReference type="ARBA" id="ARBA00023015"/>
    </source>
</evidence>
<dbReference type="PANTHER" id="PTHR47893:SF1">
    <property type="entry name" value="REGULATORY PROTEIN PCHR"/>
    <property type="match status" value="1"/>
</dbReference>
<comment type="caution">
    <text evidence="5">The sequence shown here is derived from an EMBL/GenBank/DDBJ whole genome shotgun (WGS) entry which is preliminary data.</text>
</comment>
<accession>A0ABW2F5U0</accession>
<evidence type="ECO:0000313" key="5">
    <source>
        <dbReference type="EMBL" id="MFC7148211.1"/>
    </source>
</evidence>
<organism evidence="5 6">
    <name type="scientific">Cohnella cellulosilytica</name>
    <dbReference type="NCBI Taxonomy" id="986710"/>
    <lineage>
        <taxon>Bacteria</taxon>
        <taxon>Bacillati</taxon>
        <taxon>Bacillota</taxon>
        <taxon>Bacilli</taxon>
        <taxon>Bacillales</taxon>
        <taxon>Paenibacillaceae</taxon>
        <taxon>Cohnella</taxon>
    </lineage>
</organism>
<dbReference type="InterPro" id="IPR053142">
    <property type="entry name" value="PchR_regulatory_protein"/>
</dbReference>
<keyword evidence="6" id="KW-1185">Reference proteome</keyword>
<dbReference type="InterPro" id="IPR018062">
    <property type="entry name" value="HTH_AraC-typ_CS"/>
</dbReference>